<evidence type="ECO:0000256" key="8">
    <source>
        <dbReference type="SAM" id="MobiDB-lite"/>
    </source>
</evidence>
<keyword evidence="4 7" id="KW-0812">Transmembrane</keyword>
<comment type="subcellular location">
    <subcellularLocation>
        <location evidence="1">Cell membrane</location>
        <topology evidence="1">Single-pass membrane protein</topology>
    </subcellularLocation>
    <subcellularLocation>
        <location evidence="7">Cell membrane</location>
        <topology evidence="7">Single-pass type II membrane protein</topology>
    </subcellularLocation>
</comment>
<keyword evidence="3" id="KW-1003">Cell membrane</keyword>
<evidence type="ECO:0000256" key="6">
    <source>
        <dbReference type="ARBA" id="ARBA00023136"/>
    </source>
</evidence>
<keyword evidence="10" id="KW-1185">Reference proteome</keyword>
<dbReference type="Proteomes" id="UP000317648">
    <property type="component" value="Chromosome"/>
</dbReference>
<dbReference type="Pfam" id="PF02472">
    <property type="entry name" value="ExbD"/>
    <property type="match status" value="1"/>
</dbReference>
<organism evidence="9 10">
    <name type="scientific">Lignipirellula cremea</name>
    <dbReference type="NCBI Taxonomy" id="2528010"/>
    <lineage>
        <taxon>Bacteria</taxon>
        <taxon>Pseudomonadati</taxon>
        <taxon>Planctomycetota</taxon>
        <taxon>Planctomycetia</taxon>
        <taxon>Pirellulales</taxon>
        <taxon>Pirellulaceae</taxon>
        <taxon>Lignipirellula</taxon>
    </lineage>
</organism>
<evidence type="ECO:0000256" key="3">
    <source>
        <dbReference type="ARBA" id="ARBA00022475"/>
    </source>
</evidence>
<feature type="region of interest" description="Disordered" evidence="8">
    <location>
        <begin position="93"/>
        <end position="174"/>
    </location>
</feature>
<evidence type="ECO:0000256" key="2">
    <source>
        <dbReference type="ARBA" id="ARBA00005811"/>
    </source>
</evidence>
<proteinExistence type="inferred from homology"/>
<keyword evidence="7" id="KW-0813">Transport</keyword>
<reference evidence="9 10" key="1">
    <citation type="submission" date="2019-02" db="EMBL/GenBank/DDBJ databases">
        <title>Deep-cultivation of Planctomycetes and their phenomic and genomic characterization uncovers novel biology.</title>
        <authorList>
            <person name="Wiegand S."/>
            <person name="Jogler M."/>
            <person name="Boedeker C."/>
            <person name="Pinto D."/>
            <person name="Vollmers J."/>
            <person name="Rivas-Marin E."/>
            <person name="Kohn T."/>
            <person name="Peeters S.H."/>
            <person name="Heuer A."/>
            <person name="Rast P."/>
            <person name="Oberbeckmann S."/>
            <person name="Bunk B."/>
            <person name="Jeske O."/>
            <person name="Meyerdierks A."/>
            <person name="Storesund J.E."/>
            <person name="Kallscheuer N."/>
            <person name="Luecker S."/>
            <person name="Lage O.M."/>
            <person name="Pohl T."/>
            <person name="Merkel B.J."/>
            <person name="Hornburger P."/>
            <person name="Mueller R.-W."/>
            <person name="Bruemmer F."/>
            <person name="Labrenz M."/>
            <person name="Spormann A.M."/>
            <person name="Op den Camp H."/>
            <person name="Overmann J."/>
            <person name="Amann R."/>
            <person name="Jetten M.S.M."/>
            <person name="Mascher T."/>
            <person name="Medema M.H."/>
            <person name="Devos D.P."/>
            <person name="Kaster A.-K."/>
            <person name="Ovreas L."/>
            <person name="Rohde M."/>
            <person name="Galperin M.Y."/>
            <person name="Jogler C."/>
        </authorList>
    </citation>
    <scope>NUCLEOTIDE SEQUENCE [LARGE SCALE GENOMIC DNA]</scope>
    <source>
        <strain evidence="9 10">Pla85_3_4</strain>
    </source>
</reference>
<keyword evidence="7" id="KW-0653">Protein transport</keyword>
<dbReference type="PANTHER" id="PTHR30558:SF3">
    <property type="entry name" value="BIOPOLYMER TRANSPORT PROTEIN EXBD-RELATED"/>
    <property type="match status" value="1"/>
</dbReference>
<sequence length="311" mass="34016">MSFPFRCPACDAVFAAATALRGRQVNCPRCHERVYVPRADEAAITETWQGDDGPSLTDIAASRSNSDTLPGIDPKELAESLAAFEQAVGGFDPASETAASATRSSDTAATENSASQERAAESPSESLPFASPASQERFPIADDHANYDDHDDDPPSEEYVSFGEEDRRAGESEMDMTPMVDVTFLLLIFFMVTAAFSLQRSLELPSPENNEPSTQTRSMEELENDPDYVIVRVDFYNTYQVLTPDWEEEAPSKQDLLRLLRRARGEGSNPTSLMVIANGEAYHAKVVDAIDAGAEVGMNKVQLVTVEEDDE</sequence>
<dbReference type="GO" id="GO:0015031">
    <property type="term" value="P:protein transport"/>
    <property type="evidence" value="ECO:0007669"/>
    <property type="project" value="UniProtKB-KW"/>
</dbReference>
<dbReference type="GO" id="GO:0005886">
    <property type="term" value="C:plasma membrane"/>
    <property type="evidence" value="ECO:0007669"/>
    <property type="project" value="UniProtKB-SubCell"/>
</dbReference>
<dbReference type="EMBL" id="CP036433">
    <property type="protein sequence ID" value="QDU94730.1"/>
    <property type="molecule type" value="Genomic_DNA"/>
</dbReference>
<dbReference type="AlphaFoldDB" id="A0A518DSA9"/>
<dbReference type="KEGG" id="lcre:Pla8534_25360"/>
<feature type="region of interest" description="Disordered" evidence="8">
    <location>
        <begin position="45"/>
        <end position="73"/>
    </location>
</feature>
<feature type="compositionally biased region" description="Low complexity" evidence="8">
    <location>
        <begin position="94"/>
        <end position="110"/>
    </location>
</feature>
<dbReference type="GO" id="GO:0022857">
    <property type="term" value="F:transmembrane transporter activity"/>
    <property type="evidence" value="ECO:0007669"/>
    <property type="project" value="InterPro"/>
</dbReference>
<feature type="compositionally biased region" description="Polar residues" evidence="8">
    <location>
        <begin position="207"/>
        <end position="217"/>
    </location>
</feature>
<feature type="compositionally biased region" description="Basic and acidic residues" evidence="8">
    <location>
        <begin position="139"/>
        <end position="148"/>
    </location>
</feature>
<gene>
    <name evidence="9" type="ORF">Pla8534_25360</name>
</gene>
<evidence type="ECO:0000256" key="4">
    <source>
        <dbReference type="ARBA" id="ARBA00022692"/>
    </source>
</evidence>
<accession>A0A518DSA9</accession>
<evidence type="ECO:0000256" key="7">
    <source>
        <dbReference type="RuleBase" id="RU003879"/>
    </source>
</evidence>
<comment type="similarity">
    <text evidence="2 7">Belongs to the ExbD/TolR family.</text>
</comment>
<evidence type="ECO:0000313" key="9">
    <source>
        <dbReference type="EMBL" id="QDU94730.1"/>
    </source>
</evidence>
<evidence type="ECO:0000256" key="1">
    <source>
        <dbReference type="ARBA" id="ARBA00004162"/>
    </source>
</evidence>
<keyword evidence="6" id="KW-0472">Membrane</keyword>
<feature type="region of interest" description="Disordered" evidence="8">
    <location>
        <begin position="204"/>
        <end position="223"/>
    </location>
</feature>
<evidence type="ECO:0000313" key="10">
    <source>
        <dbReference type="Proteomes" id="UP000317648"/>
    </source>
</evidence>
<protein>
    <submittedName>
        <fullName evidence="9">Colicin uptake protein TolR</fullName>
    </submittedName>
</protein>
<keyword evidence="5" id="KW-1133">Transmembrane helix</keyword>
<dbReference type="PANTHER" id="PTHR30558">
    <property type="entry name" value="EXBD MEMBRANE COMPONENT OF PMF-DRIVEN MACROMOLECULE IMPORT SYSTEM"/>
    <property type="match status" value="1"/>
</dbReference>
<evidence type="ECO:0000256" key="5">
    <source>
        <dbReference type="ARBA" id="ARBA00022989"/>
    </source>
</evidence>
<dbReference type="InterPro" id="IPR003400">
    <property type="entry name" value="ExbD"/>
</dbReference>
<name>A0A518DSA9_9BACT</name>